<name>W1XS16_9ZZZZ</name>
<dbReference type="EMBL" id="AZMM01012403">
    <property type="protein sequence ID" value="ETJ33148.1"/>
    <property type="molecule type" value="Genomic_DNA"/>
</dbReference>
<feature type="non-terminal residue" evidence="1">
    <location>
        <position position="1"/>
    </location>
</feature>
<protein>
    <submittedName>
        <fullName evidence="1">Uncharacterized protein</fullName>
    </submittedName>
</protein>
<comment type="caution">
    <text evidence="1">The sequence shown here is derived from an EMBL/GenBank/DDBJ whole genome shotgun (WGS) entry which is preliminary data.</text>
</comment>
<evidence type="ECO:0000313" key="1">
    <source>
        <dbReference type="EMBL" id="ETJ33148.1"/>
    </source>
</evidence>
<sequence length="53" mass="6408">KYFEKIRKNIKFQCACIQMKNKLLKKIKKIQFLKYGKSNKENVFTGRKLKSKP</sequence>
<gene>
    <name evidence="1" type="ORF">Q604_UNBC12403G0001</name>
</gene>
<accession>W1XS16</accession>
<organism evidence="1">
    <name type="scientific">human gut metagenome</name>
    <dbReference type="NCBI Taxonomy" id="408170"/>
    <lineage>
        <taxon>unclassified sequences</taxon>
        <taxon>metagenomes</taxon>
        <taxon>organismal metagenomes</taxon>
    </lineage>
</organism>
<dbReference type="AlphaFoldDB" id="W1XS16"/>
<reference evidence="1" key="1">
    <citation type="submission" date="2013-12" db="EMBL/GenBank/DDBJ databases">
        <title>A Varibaculum cambriense genome reconstructed from a premature infant gut community with otherwise low bacterial novelty that shifts toward anaerobic metabolism during the third week of life.</title>
        <authorList>
            <person name="Brown C.T."/>
            <person name="Sharon I."/>
            <person name="Thomas B.C."/>
            <person name="Castelle C.J."/>
            <person name="Morowitz M.J."/>
            <person name="Banfield J.F."/>
        </authorList>
    </citation>
    <scope>NUCLEOTIDE SEQUENCE</scope>
</reference>
<proteinExistence type="predicted"/>